<organism evidence="2 3">
    <name type="scientific">Mauremys mutica</name>
    <name type="common">yellowpond turtle</name>
    <dbReference type="NCBI Taxonomy" id="74926"/>
    <lineage>
        <taxon>Eukaryota</taxon>
        <taxon>Metazoa</taxon>
        <taxon>Chordata</taxon>
        <taxon>Craniata</taxon>
        <taxon>Vertebrata</taxon>
        <taxon>Euteleostomi</taxon>
        <taxon>Archelosauria</taxon>
        <taxon>Testudinata</taxon>
        <taxon>Testudines</taxon>
        <taxon>Cryptodira</taxon>
        <taxon>Durocryptodira</taxon>
        <taxon>Testudinoidea</taxon>
        <taxon>Geoemydidae</taxon>
        <taxon>Geoemydinae</taxon>
        <taxon>Mauremys</taxon>
    </lineage>
</organism>
<evidence type="ECO:0000313" key="2">
    <source>
        <dbReference type="EMBL" id="KAH1185048.1"/>
    </source>
</evidence>
<feature type="region of interest" description="Disordered" evidence="1">
    <location>
        <begin position="191"/>
        <end position="224"/>
    </location>
</feature>
<sequence>MGRSVLDTVLSRGGEGGGTGHQTRIHAPFSRGLAPLPTSQAPLCRTGGLCLPRVPLLPLFISPPEAISGCFCDNTDRPHGNRVTRRLPGARVGTAAGLWWSREPWFQANAEEWRGMGTSWSCKDSAGGYKVGSRPCGRGDLTGEAGGLALTSSEDLPSEAEPPPASWGHQRGRDWRELEANFVCKPVPTRRWFPRPYSSGPSAVFRSPPKAGAPPHLSLPRQPC</sequence>
<dbReference type="Proteomes" id="UP000827986">
    <property type="component" value="Unassembled WGS sequence"/>
</dbReference>
<protein>
    <submittedName>
        <fullName evidence="2">Uncharacterized protein</fullName>
    </submittedName>
</protein>
<dbReference type="AlphaFoldDB" id="A0A9D3XTG6"/>
<comment type="caution">
    <text evidence="2">The sequence shown here is derived from an EMBL/GenBank/DDBJ whole genome shotgun (WGS) entry which is preliminary data.</text>
</comment>
<evidence type="ECO:0000313" key="3">
    <source>
        <dbReference type="Proteomes" id="UP000827986"/>
    </source>
</evidence>
<keyword evidence="3" id="KW-1185">Reference proteome</keyword>
<gene>
    <name evidence="2" type="ORF">KIL84_012989</name>
</gene>
<feature type="region of interest" description="Disordered" evidence="1">
    <location>
        <begin position="1"/>
        <end position="21"/>
    </location>
</feature>
<dbReference type="EMBL" id="JAHDVG010000464">
    <property type="protein sequence ID" value="KAH1185048.1"/>
    <property type="molecule type" value="Genomic_DNA"/>
</dbReference>
<proteinExistence type="predicted"/>
<accession>A0A9D3XTG6</accession>
<evidence type="ECO:0000256" key="1">
    <source>
        <dbReference type="SAM" id="MobiDB-lite"/>
    </source>
</evidence>
<reference evidence="2" key="1">
    <citation type="submission" date="2021-09" db="EMBL/GenBank/DDBJ databases">
        <title>The genome of Mauremys mutica provides insights into the evolution of semi-aquatic lifestyle.</title>
        <authorList>
            <person name="Gong S."/>
            <person name="Gao Y."/>
        </authorList>
    </citation>
    <scope>NUCLEOTIDE SEQUENCE</scope>
    <source>
        <strain evidence="2">MM-2020</strain>
        <tissue evidence="2">Muscle</tissue>
    </source>
</reference>
<name>A0A9D3XTG6_9SAUR</name>
<feature type="region of interest" description="Disordered" evidence="1">
    <location>
        <begin position="140"/>
        <end position="172"/>
    </location>
</feature>